<dbReference type="EMBL" id="JAPTGD010000001">
    <property type="protein sequence ID" value="MDU9691126.1"/>
    <property type="molecule type" value="Genomic_DNA"/>
</dbReference>
<dbReference type="SUPFAM" id="SSF81301">
    <property type="entry name" value="Nucleotidyltransferase"/>
    <property type="match status" value="1"/>
</dbReference>
<dbReference type="Proteomes" id="UP001269400">
    <property type="component" value="Unassembled WGS sequence"/>
</dbReference>
<accession>A0AAX6N5V8</accession>
<gene>
    <name evidence="1" type="ORF">O0Q50_08105</name>
</gene>
<comment type="caution">
    <text evidence="1">The sequence shown here is derived from an EMBL/GenBank/DDBJ whole genome shotgun (WGS) entry which is preliminary data.</text>
</comment>
<dbReference type="RefSeq" id="WP_316910098.1">
    <property type="nucleotide sequence ID" value="NZ_JAPTGD010000001.1"/>
</dbReference>
<organism evidence="1 2">
    <name type="scientific">Priestia aryabhattai</name>
    <name type="common">Bacillus aryabhattai</name>
    <dbReference type="NCBI Taxonomy" id="412384"/>
    <lineage>
        <taxon>Bacteria</taxon>
        <taxon>Bacillati</taxon>
        <taxon>Bacillota</taxon>
        <taxon>Bacilli</taxon>
        <taxon>Bacillales</taxon>
        <taxon>Bacillaceae</taxon>
        <taxon>Priestia</taxon>
    </lineage>
</organism>
<dbReference type="Gene3D" id="3.30.460.10">
    <property type="entry name" value="Beta Polymerase, domain 2"/>
    <property type="match status" value="1"/>
</dbReference>
<evidence type="ECO:0000313" key="2">
    <source>
        <dbReference type="Proteomes" id="UP001269400"/>
    </source>
</evidence>
<dbReference type="AlphaFoldDB" id="A0AAX6N5V8"/>
<evidence type="ECO:0008006" key="3">
    <source>
        <dbReference type="Google" id="ProtNLM"/>
    </source>
</evidence>
<reference evidence="1" key="1">
    <citation type="journal article" date="2022" name="J Environ Chem Eng">
        <title>Biodegradation of petroleum oil using a constructed nonpathogenic and heavy metal-tolerant bacterial consortium isolated from marine sponges.</title>
        <authorList>
            <person name="Dechsakulwatana C."/>
            <person name="Rungsihiranrut A."/>
            <person name="Muangchinda C."/>
            <person name="Ningthoujam R."/>
            <person name="Klankeo P."/>
            <person name="Pinyakong O."/>
        </authorList>
    </citation>
    <scope>NUCLEOTIDE SEQUENCE</scope>
    <source>
        <strain evidence="1">TL01-2</strain>
    </source>
</reference>
<evidence type="ECO:0000313" key="1">
    <source>
        <dbReference type="EMBL" id="MDU9691126.1"/>
    </source>
</evidence>
<sequence length="232" mass="27387">MEYKPEIKNGFNKILSNRPNAQKMVKSLENQSELLLFGGSIRDYMDNKFNEVPRDFDIVLSNSTLNVLKNIQAIKCSVRSNKFGGYKVLVDDLVFDFWHLEDTWAFKKKIVPFNNISDLNKTVFLNIDAAFYNLNNECFYEKEFLDGLNNKILDIILTENPFPDLNLARAFILKYKYDMKLSKRLSLYFINWINDQKNDSEALNRLRSLEMKRYKTSIVNWSYEYESVKSLC</sequence>
<dbReference type="InterPro" id="IPR043519">
    <property type="entry name" value="NT_sf"/>
</dbReference>
<name>A0AAX6N5V8_PRIAR</name>
<protein>
    <recommendedName>
        <fullName evidence="3">Poly A polymerase head domain-containing protein</fullName>
    </recommendedName>
</protein>
<proteinExistence type="predicted"/>
<reference evidence="1" key="2">
    <citation type="submission" date="2022-12" db="EMBL/GenBank/DDBJ databases">
        <authorList>
            <person name="Dechsakulwatana C."/>
            <person name="Rungsihiranrut A."/>
            <person name="Muangchinda C."/>
            <person name="Ningthoujam R."/>
            <person name="Klankeo P."/>
            <person name="Pinyakong O."/>
        </authorList>
    </citation>
    <scope>NUCLEOTIDE SEQUENCE</scope>
    <source>
        <strain evidence="1">TL01-2</strain>
    </source>
</reference>